<dbReference type="KEGG" id="lxy:O159_25190"/>
<dbReference type="AlphaFoldDB" id="U3PCH7"/>
<keyword evidence="2" id="KW-1185">Reference proteome</keyword>
<evidence type="ECO:0000313" key="1">
    <source>
        <dbReference type="EMBL" id="AGW42452.1"/>
    </source>
</evidence>
<proteinExistence type="predicted"/>
<accession>U3PCH7</accession>
<protein>
    <submittedName>
        <fullName evidence="1">Uncharacterized protein</fullName>
    </submittedName>
</protein>
<dbReference type="HOGENOM" id="CLU_2825845_0_0_11"/>
<dbReference type="Proteomes" id="UP000016743">
    <property type="component" value="Chromosome"/>
</dbReference>
<gene>
    <name evidence="1" type="ORF">O159_25190</name>
</gene>
<name>U3PCH7_LEIXC</name>
<reference evidence="1 2" key="1">
    <citation type="journal article" date="2013" name="Genome Announc.">
        <title>Complete Genome Sequence of Leifsonia xyli subsp. cynodontis Strain DSM46306, a Gram-Positive Bacterial Pathogen of Grasses.</title>
        <authorList>
            <person name="Monteiro-Vitorello C.B."/>
            <person name="Zerillo M.M."/>
            <person name="Van Sluys M.A."/>
            <person name="Camargo L.E."/>
            <person name="Kitajima J.P."/>
        </authorList>
    </citation>
    <scope>NUCLEOTIDE SEQUENCE [LARGE SCALE GENOMIC DNA]</scope>
    <source>
        <strain evidence="1 2">DSM 46306</strain>
    </source>
</reference>
<evidence type="ECO:0000313" key="2">
    <source>
        <dbReference type="Proteomes" id="UP000016743"/>
    </source>
</evidence>
<dbReference type="EMBL" id="CP006734">
    <property type="protein sequence ID" value="AGW42452.1"/>
    <property type="molecule type" value="Genomic_DNA"/>
</dbReference>
<sequence>MACACLPAAPVNPDAPSAARRALISDCLIETPVLLDRVGLSLAQQGAERLDSIRGGATVGGREVGT</sequence>
<organism evidence="1 2">
    <name type="scientific">Leifsonia xyli subsp. cynodontis DSM 46306</name>
    <dbReference type="NCBI Taxonomy" id="1389489"/>
    <lineage>
        <taxon>Bacteria</taxon>
        <taxon>Bacillati</taxon>
        <taxon>Actinomycetota</taxon>
        <taxon>Actinomycetes</taxon>
        <taxon>Micrococcales</taxon>
        <taxon>Microbacteriaceae</taxon>
        <taxon>Leifsonia</taxon>
    </lineage>
</organism>
<dbReference type="STRING" id="1389489.O159_25190"/>